<evidence type="ECO:0000313" key="1">
    <source>
        <dbReference type="EMBL" id="GCL65521.1"/>
    </source>
</evidence>
<comment type="caution">
    <text evidence="1">The sequence shown here is derived from an EMBL/GenBank/DDBJ whole genome shotgun (WGS) entry which is preliminary data.</text>
</comment>
<organism evidence="1 2">
    <name type="scientific">Pseudaquabacterium pictum</name>
    <dbReference type="NCBI Taxonomy" id="2315236"/>
    <lineage>
        <taxon>Bacteria</taxon>
        <taxon>Pseudomonadati</taxon>
        <taxon>Pseudomonadota</taxon>
        <taxon>Betaproteobacteria</taxon>
        <taxon>Burkholderiales</taxon>
        <taxon>Sphaerotilaceae</taxon>
        <taxon>Pseudaquabacterium</taxon>
    </lineage>
</organism>
<evidence type="ECO:0000313" key="2">
    <source>
        <dbReference type="Proteomes" id="UP000301751"/>
    </source>
</evidence>
<keyword evidence="2" id="KW-1185">Reference proteome</keyword>
<reference evidence="2" key="1">
    <citation type="submission" date="2019-03" db="EMBL/GenBank/DDBJ databases">
        <title>Aquabacterium pictum sp.nov., the first bacteriochlorophyll a-containing freshwater bacterium in the genus Aquabacterium of the class Betaproteobacteria.</title>
        <authorList>
            <person name="Hirose S."/>
            <person name="Tank M."/>
            <person name="Hara E."/>
            <person name="Tamaki H."/>
            <person name="Takaichi S."/>
            <person name="Haruta S."/>
            <person name="Hanada S."/>
        </authorList>
    </citation>
    <scope>NUCLEOTIDE SEQUENCE [LARGE SCALE GENOMIC DNA]</scope>
    <source>
        <strain evidence="2">W35</strain>
    </source>
</reference>
<dbReference type="EMBL" id="BJCL01000017">
    <property type="protein sequence ID" value="GCL65521.1"/>
    <property type="molecule type" value="Genomic_DNA"/>
</dbReference>
<sequence>MPRSWRRWAFGQDGKHAGLADGSAAFVLVLHCINTYKSGCSASEARQAVGEGRGAVVTGTYLAEAIHRLALWVGGLSTVGAICTLRQHSMEKYG</sequence>
<proteinExistence type="predicted"/>
<name>A0A480AVU8_9BURK</name>
<accession>A0A480AVU8</accession>
<protein>
    <submittedName>
        <fullName evidence="1">Uncharacterized protein</fullName>
    </submittedName>
</protein>
<gene>
    <name evidence="1" type="ORF">AQPW35_46020</name>
</gene>
<dbReference type="Proteomes" id="UP000301751">
    <property type="component" value="Unassembled WGS sequence"/>
</dbReference>
<dbReference type="AlphaFoldDB" id="A0A480AVU8"/>